<dbReference type="PANTHER" id="PTHR43222">
    <property type="entry name" value="NUDIX HYDROLASE 23"/>
    <property type="match status" value="1"/>
</dbReference>
<dbReference type="Pfam" id="PF14803">
    <property type="entry name" value="Zn_ribbon_Nudix"/>
    <property type="match status" value="1"/>
</dbReference>
<comment type="caution">
    <text evidence="2">The sequence shown here is derived from an EMBL/GenBank/DDBJ whole genome shotgun (WGS) entry which is preliminary data.</text>
</comment>
<dbReference type="EMBL" id="VANI01000002">
    <property type="protein sequence ID" value="TLM79698.1"/>
    <property type="molecule type" value="Genomic_DNA"/>
</dbReference>
<name>A0ABY2URE1_9GAMM</name>
<feature type="domain" description="Nudix hydrolase" evidence="1">
    <location>
        <begin position="22"/>
        <end position="159"/>
    </location>
</feature>
<dbReference type="PANTHER" id="PTHR43222:SF2">
    <property type="entry name" value="NUDIX HYDROLASE 23, CHLOROPLASTIC"/>
    <property type="match status" value="1"/>
</dbReference>
<dbReference type="Pfam" id="PF00293">
    <property type="entry name" value="NUDIX"/>
    <property type="match status" value="1"/>
</dbReference>
<dbReference type="CDD" id="cd04511">
    <property type="entry name" value="NUDIX_Hydrolase"/>
    <property type="match status" value="1"/>
</dbReference>
<organism evidence="2 3">
    <name type="scientific">Microbulbifer harenosus</name>
    <dbReference type="NCBI Taxonomy" id="2576840"/>
    <lineage>
        <taxon>Bacteria</taxon>
        <taxon>Pseudomonadati</taxon>
        <taxon>Pseudomonadota</taxon>
        <taxon>Gammaproteobacteria</taxon>
        <taxon>Cellvibrionales</taxon>
        <taxon>Microbulbiferaceae</taxon>
        <taxon>Microbulbifer</taxon>
    </lineage>
</organism>
<dbReference type="Gene3D" id="2.20.70.10">
    <property type="match status" value="1"/>
</dbReference>
<dbReference type="InterPro" id="IPR000086">
    <property type="entry name" value="NUDIX_hydrolase_dom"/>
</dbReference>
<accession>A0ABY2URE1</accession>
<protein>
    <submittedName>
        <fullName evidence="2">NUDIX domain-containing protein</fullName>
    </submittedName>
</protein>
<dbReference type="Gene3D" id="3.90.79.10">
    <property type="entry name" value="Nucleoside Triphosphate Pyrophosphohydrolase"/>
    <property type="match status" value="1"/>
</dbReference>
<evidence type="ECO:0000313" key="3">
    <source>
        <dbReference type="Proteomes" id="UP000306791"/>
    </source>
</evidence>
<dbReference type="InterPro" id="IPR015797">
    <property type="entry name" value="NUDIX_hydrolase-like_dom_sf"/>
</dbReference>
<reference evidence="2 3" key="1">
    <citation type="submission" date="2019-05" db="EMBL/GenBank/DDBJ databases">
        <title>Microbulbifer harenosus sp. nov., an alginate-degrading bacterium isolated from coastal sand.</title>
        <authorList>
            <person name="Huang H."/>
            <person name="Mo K."/>
            <person name="Bao S."/>
        </authorList>
    </citation>
    <scope>NUCLEOTIDE SEQUENCE [LARGE SCALE GENOMIC DNA]</scope>
    <source>
        <strain evidence="2 3">HB161719</strain>
    </source>
</reference>
<dbReference type="PROSITE" id="PS51462">
    <property type="entry name" value="NUDIX"/>
    <property type="match status" value="1"/>
</dbReference>
<evidence type="ECO:0000259" key="1">
    <source>
        <dbReference type="PROSITE" id="PS51462"/>
    </source>
</evidence>
<keyword evidence="3" id="KW-1185">Reference proteome</keyword>
<dbReference type="InterPro" id="IPR029401">
    <property type="entry name" value="Nudix_N"/>
</dbReference>
<gene>
    <name evidence="2" type="ORF">FDY93_02220</name>
</gene>
<dbReference type="SUPFAM" id="SSF55811">
    <property type="entry name" value="Nudix"/>
    <property type="match status" value="1"/>
</dbReference>
<sequence>MKFCSHCAHTVVFEIPAGDDRPRHLCRACGAIHYVNPRVIVGTLPYIGEQVLLCKRAIEPRHGLWTLPAGFMENGESSEQGALRESWEEARARLRIDELFAVYDIPHINQVYLMYRGELTDMDFGPGPESLEVELFEEKDIPWDEMAFPVMTQTLKHYFRDRDNGVFQLHREVIERKL</sequence>
<evidence type="ECO:0000313" key="2">
    <source>
        <dbReference type="EMBL" id="TLM79698.1"/>
    </source>
</evidence>
<dbReference type="RefSeq" id="WP_138234105.1">
    <property type="nucleotide sequence ID" value="NZ_CP185860.1"/>
</dbReference>
<proteinExistence type="predicted"/>
<dbReference type="Proteomes" id="UP000306791">
    <property type="component" value="Unassembled WGS sequence"/>
</dbReference>